<dbReference type="InterPro" id="IPR022082">
    <property type="entry name" value="Noelin_dom"/>
</dbReference>
<dbReference type="InterPro" id="IPR050605">
    <property type="entry name" value="Olfactomedin-like_domain"/>
</dbReference>
<evidence type="ECO:0000256" key="4">
    <source>
        <dbReference type="ARBA" id="ARBA00023018"/>
    </source>
</evidence>
<dbReference type="Pfam" id="PF12308">
    <property type="entry name" value="Noelin-1"/>
    <property type="match status" value="1"/>
</dbReference>
<keyword evidence="11" id="KW-0472">Membrane</keyword>
<keyword evidence="2" id="KW-0964">Secreted</keyword>
<reference evidence="13" key="1">
    <citation type="journal article" date="2023" name="Science">
        <title>Genome structures resolve the early diversification of teleost fishes.</title>
        <authorList>
            <person name="Parey E."/>
            <person name="Louis A."/>
            <person name="Montfort J."/>
            <person name="Bouchez O."/>
            <person name="Roques C."/>
            <person name="Iampietro C."/>
            <person name="Lluch J."/>
            <person name="Castinel A."/>
            <person name="Donnadieu C."/>
            <person name="Desvignes T."/>
            <person name="Floi Bucao C."/>
            <person name="Jouanno E."/>
            <person name="Wen M."/>
            <person name="Mejri S."/>
            <person name="Dirks R."/>
            <person name="Jansen H."/>
            <person name="Henkel C."/>
            <person name="Chen W.J."/>
            <person name="Zahm M."/>
            <person name="Cabau C."/>
            <person name="Klopp C."/>
            <person name="Thompson A.W."/>
            <person name="Robinson-Rechavi M."/>
            <person name="Braasch I."/>
            <person name="Lecointre G."/>
            <person name="Bobe J."/>
            <person name="Postlethwait J.H."/>
            <person name="Berthelot C."/>
            <person name="Roest Crollius H."/>
            <person name="Guiguen Y."/>
        </authorList>
    </citation>
    <scope>NUCLEOTIDE SEQUENCE</scope>
    <source>
        <strain evidence="13">NC1722</strain>
    </source>
</reference>
<evidence type="ECO:0000313" key="13">
    <source>
        <dbReference type="EMBL" id="KAJ8397570.1"/>
    </source>
</evidence>
<evidence type="ECO:0000256" key="8">
    <source>
        <dbReference type="ARBA" id="ARBA00034103"/>
    </source>
</evidence>
<keyword evidence="11" id="KW-0812">Transmembrane</keyword>
<keyword evidence="3" id="KW-0732">Signal</keyword>
<evidence type="ECO:0000256" key="7">
    <source>
        <dbReference type="ARBA" id="ARBA00023180"/>
    </source>
</evidence>
<evidence type="ECO:0000256" key="9">
    <source>
        <dbReference type="PROSITE-ProRule" id="PRU00446"/>
    </source>
</evidence>
<comment type="caution">
    <text evidence="13">The sequence shown here is derived from an EMBL/GenBank/DDBJ whole genome shotgun (WGS) entry which is preliminary data.</text>
</comment>
<keyword evidence="5 10" id="KW-0175">Coiled coil</keyword>
<keyword evidence="7" id="KW-0325">Glycoprotein</keyword>
<comment type="subcellular location">
    <subcellularLocation>
        <location evidence="1">Secreted</location>
    </subcellularLocation>
    <subcellularLocation>
        <location evidence="8">Synapse</location>
    </subcellularLocation>
</comment>
<dbReference type="EMBL" id="JAINUG010000097">
    <property type="protein sequence ID" value="KAJ8397570.1"/>
    <property type="molecule type" value="Genomic_DNA"/>
</dbReference>
<dbReference type="GO" id="GO:0045202">
    <property type="term" value="C:synapse"/>
    <property type="evidence" value="ECO:0007669"/>
    <property type="project" value="UniProtKB-SubCell"/>
</dbReference>
<dbReference type="Proteomes" id="UP001221898">
    <property type="component" value="Unassembled WGS sequence"/>
</dbReference>
<keyword evidence="6 9" id="KW-1015">Disulfide bond</keyword>
<evidence type="ECO:0000256" key="5">
    <source>
        <dbReference type="ARBA" id="ARBA00023054"/>
    </source>
</evidence>
<dbReference type="PANTHER" id="PTHR23192">
    <property type="entry name" value="OLFACTOMEDIN-RELATED"/>
    <property type="match status" value="1"/>
</dbReference>
<feature type="coiled-coil region" evidence="10">
    <location>
        <begin position="162"/>
        <end position="217"/>
    </location>
</feature>
<feature type="domain" description="Olfactomedin-like" evidence="12">
    <location>
        <begin position="301"/>
        <end position="553"/>
    </location>
</feature>
<evidence type="ECO:0000256" key="1">
    <source>
        <dbReference type="ARBA" id="ARBA00004613"/>
    </source>
</evidence>
<dbReference type="GO" id="GO:0005615">
    <property type="term" value="C:extracellular space"/>
    <property type="evidence" value="ECO:0007669"/>
    <property type="project" value="TreeGrafter"/>
</dbReference>
<evidence type="ECO:0000256" key="2">
    <source>
        <dbReference type="ARBA" id="ARBA00022525"/>
    </source>
</evidence>
<dbReference type="PROSITE" id="PS51132">
    <property type="entry name" value="OLF"/>
    <property type="match status" value="1"/>
</dbReference>
<keyword evidence="4" id="KW-0770">Synapse</keyword>
<dbReference type="AlphaFoldDB" id="A0AAD7S7U2"/>
<dbReference type="Pfam" id="PF02191">
    <property type="entry name" value="OLF"/>
    <property type="match status" value="1"/>
</dbReference>
<keyword evidence="14" id="KW-1185">Reference proteome</keyword>
<dbReference type="SMART" id="SM00284">
    <property type="entry name" value="OLF"/>
    <property type="match status" value="1"/>
</dbReference>
<dbReference type="InterPro" id="IPR011044">
    <property type="entry name" value="Quino_amine_DH_bsu"/>
</dbReference>
<keyword evidence="11" id="KW-1133">Transmembrane helix</keyword>
<dbReference type="GO" id="GO:0007165">
    <property type="term" value="P:signal transduction"/>
    <property type="evidence" value="ECO:0007669"/>
    <property type="project" value="TreeGrafter"/>
</dbReference>
<evidence type="ECO:0000259" key="12">
    <source>
        <dbReference type="PROSITE" id="PS51132"/>
    </source>
</evidence>
<feature type="transmembrane region" description="Helical" evidence="11">
    <location>
        <begin position="108"/>
        <end position="127"/>
    </location>
</feature>
<gene>
    <name evidence="13" type="ORF">AAFF_G00438460</name>
</gene>
<dbReference type="PANTHER" id="PTHR23192:SF36">
    <property type="entry name" value="NOELIN-3"/>
    <property type="match status" value="1"/>
</dbReference>
<evidence type="ECO:0000256" key="3">
    <source>
        <dbReference type="ARBA" id="ARBA00022729"/>
    </source>
</evidence>
<evidence type="ECO:0000256" key="6">
    <source>
        <dbReference type="ARBA" id="ARBA00023157"/>
    </source>
</evidence>
<accession>A0AAD7S7U2</accession>
<organism evidence="13 14">
    <name type="scientific">Aldrovandia affinis</name>
    <dbReference type="NCBI Taxonomy" id="143900"/>
    <lineage>
        <taxon>Eukaryota</taxon>
        <taxon>Metazoa</taxon>
        <taxon>Chordata</taxon>
        <taxon>Craniata</taxon>
        <taxon>Vertebrata</taxon>
        <taxon>Euteleostomi</taxon>
        <taxon>Actinopterygii</taxon>
        <taxon>Neopterygii</taxon>
        <taxon>Teleostei</taxon>
        <taxon>Notacanthiformes</taxon>
        <taxon>Halosauridae</taxon>
        <taxon>Aldrovandia</taxon>
    </lineage>
</organism>
<dbReference type="InterPro" id="IPR003112">
    <property type="entry name" value="Olfac-like_dom"/>
</dbReference>
<evidence type="ECO:0000256" key="11">
    <source>
        <dbReference type="SAM" id="Phobius"/>
    </source>
</evidence>
<evidence type="ECO:0000256" key="10">
    <source>
        <dbReference type="SAM" id="Coils"/>
    </source>
</evidence>
<name>A0AAD7S7U2_9TELE</name>
<protein>
    <recommendedName>
        <fullName evidence="12">Olfactomedin-like domain-containing protein</fullName>
    </recommendedName>
</protein>
<proteinExistence type="predicted"/>
<evidence type="ECO:0000313" key="14">
    <source>
        <dbReference type="Proteomes" id="UP001221898"/>
    </source>
</evidence>
<dbReference type="SUPFAM" id="SSF50969">
    <property type="entry name" value="YVTN repeat-like/Quinoprotein amine dehydrogenase"/>
    <property type="match status" value="1"/>
</dbReference>
<feature type="disulfide bond" evidence="9">
    <location>
        <begin position="302"/>
        <end position="484"/>
    </location>
</feature>
<sequence>MDYLRRLQERGPGPSQFVSAAPVAGGRTLHLATGYGSTAPPEPKAQGPGEVLQQLREVVYWVRMPGLGHVVVLHQADPVSTSCPARRRNGGRSACPTFRQRLSRMRTLLKVLNPLLFLILFGLYPSMTIGPKEGWQVYSSAQDADGRCICTVVAPEQNLCSRDAKSRQLRQLMEKVQNMSQSIEVLNLRTQRDFQYVIKMENQMKGLRTKFRQIEDDRKTLMTRNFQELKEKMDELQPLIPVLEQYKTDAKIISQFKEEIRNLSAVLTGIQEEIGAYDYEELHQRVISLEGRLRNCMSKLTCGKLMKITGPVTIKTSGSRFGAWMTDPMATQRNNSVWYMDSFTNNQIVREYKSMADFVSGVESRTYNLPFKWAGTNHVVYNGSLYYNKYQSNIIVKYSFETGRVLAQRALEYAGFHNAYPYTWGGFSDIDLMADELGMWAVYATNQNAGNIVISQLDPQTLEVLKTWKTEYSKRNAGESFMICGTLYITNSHLTGAKVYYSYSTKTSTYEYTDIPFHNQYFHISMLDYNARERALYGWNNGHQVLFNVTLFHVIKTEDDS</sequence>